<comment type="subcellular location">
    <subcellularLocation>
        <location evidence="14">Postsynaptic cell membrane</location>
        <topology evidence="14">Multi-pass membrane protein</topology>
    </subcellularLocation>
</comment>
<keyword evidence="2" id="KW-1003">Cell membrane</keyword>
<keyword evidence="3 15" id="KW-0812">Transmembrane</keyword>
<dbReference type="CDD" id="cd19049">
    <property type="entry name" value="LGIC_TM_anion"/>
    <property type="match status" value="1"/>
</dbReference>
<gene>
    <name evidence="18" type="ORF">L798_06906</name>
</gene>
<evidence type="ECO:0000313" key="19">
    <source>
        <dbReference type="Proteomes" id="UP000027135"/>
    </source>
</evidence>
<dbReference type="GO" id="GO:0045211">
    <property type="term" value="C:postsynaptic membrane"/>
    <property type="evidence" value="ECO:0007669"/>
    <property type="project" value="UniProtKB-SubCell"/>
</dbReference>
<sequence>MSVRVVAILSVVLILTVFWNQSGAVLKDYRFLSKNITSTLDQLLNRSRYDKRIRPDFGGPPVTVRVNMHIKSMGAVSETDQEYVMDCYFRQFWYDRRLVFNFPGLDEFSLSWLFLDRVWKPDTFFLNGKKSHLHRITVPNKFLRLRKDGFLMYSMRLTIKASCPMHLRKFPLDSQSCPLLIGSYGYRSDDIVYEWDRERPVVVEENVELSQYRLVNYTTDHVPKFIRGVDVYSVLKTEFHLRRNIGYFVLQLYVPCGLIVSCSWVSFWIDPAAVPARVQLGVTTVLTMTTMGFGGRAQMPRVSYATALDSFVIICFSFVFAVMIEYAVINFFDKIAGDMKKLLQDRGVKKKTLPDTADLNSEQPRSASMLNMSSPSSHIYSEIAEAESPADQDAHLKASDGTEHRKSLSLLAAPLIDSLKRNIERRKSEMSLHLPSLPIVSQRRKSEASLTKPPIPVITVTGNEGDTEDPVEEECVREEIQGGRHIAESDVVHISCDDVYEEDFDENRNENEDKESGCLGYVNIVLNFLGKCIMKPWKSWKNANIMPREEEISRMIITGETPDKFSKIDIESRKYFPIAFCILMTSYWFAYMYYITDEFPVAKEQVF</sequence>
<evidence type="ECO:0000256" key="8">
    <source>
        <dbReference type="ARBA" id="ARBA00023136"/>
    </source>
</evidence>
<keyword evidence="8 15" id="KW-0472">Membrane</keyword>
<dbReference type="Proteomes" id="UP000027135">
    <property type="component" value="Unassembled WGS sequence"/>
</dbReference>
<dbReference type="NCBIfam" id="TIGR00860">
    <property type="entry name" value="LIC"/>
    <property type="match status" value="1"/>
</dbReference>
<keyword evidence="12" id="KW-0628">Postsynaptic cell membrane</keyword>
<dbReference type="GO" id="GO:0005254">
    <property type="term" value="F:chloride channel activity"/>
    <property type="evidence" value="ECO:0007669"/>
    <property type="project" value="UniProtKB-ARBA"/>
</dbReference>
<feature type="signal peptide" evidence="15">
    <location>
        <begin position="1"/>
        <end position="24"/>
    </location>
</feature>
<dbReference type="InterPro" id="IPR036734">
    <property type="entry name" value="Neur_chan_lig-bd_sf"/>
</dbReference>
<evidence type="ECO:0000256" key="4">
    <source>
        <dbReference type="ARBA" id="ARBA00022729"/>
    </source>
</evidence>
<keyword evidence="11" id="KW-0868">Chloride</keyword>
<feature type="transmembrane region" description="Helical" evidence="15">
    <location>
        <begin position="575"/>
        <end position="594"/>
    </location>
</feature>
<dbReference type="STRING" id="136037.A0A067RTX5"/>
<evidence type="ECO:0000256" key="5">
    <source>
        <dbReference type="ARBA" id="ARBA00022989"/>
    </source>
</evidence>
<feature type="transmembrane region" description="Helical" evidence="15">
    <location>
        <begin position="245"/>
        <end position="268"/>
    </location>
</feature>
<dbReference type="GO" id="GO:0005230">
    <property type="term" value="F:extracellular ligand-gated monoatomic ion channel activity"/>
    <property type="evidence" value="ECO:0007669"/>
    <property type="project" value="InterPro"/>
</dbReference>
<keyword evidence="19" id="KW-1185">Reference proteome</keyword>
<dbReference type="InterPro" id="IPR006028">
    <property type="entry name" value="GABAA/Glycine_rcpt"/>
</dbReference>
<dbReference type="GO" id="GO:0099095">
    <property type="term" value="F:ligand-gated monoatomic anion channel activity"/>
    <property type="evidence" value="ECO:0007669"/>
    <property type="project" value="UniProtKB-ARBA"/>
</dbReference>
<evidence type="ECO:0000256" key="14">
    <source>
        <dbReference type="ARBA" id="ARBA00034104"/>
    </source>
</evidence>
<proteinExistence type="inferred from homology"/>
<comment type="similarity">
    <text evidence="15">Belongs to the ligand-gated ion channel (TC 1.A.9) family.</text>
</comment>
<dbReference type="SUPFAM" id="SSF90112">
    <property type="entry name" value="Neurotransmitter-gated ion-channel transmembrane pore"/>
    <property type="match status" value="1"/>
</dbReference>
<feature type="transmembrane region" description="Helical" evidence="15">
    <location>
        <begin position="311"/>
        <end position="332"/>
    </location>
</feature>
<keyword evidence="6" id="KW-0770">Synapse</keyword>
<evidence type="ECO:0000259" key="16">
    <source>
        <dbReference type="Pfam" id="PF02931"/>
    </source>
</evidence>
<feature type="domain" description="Neurotransmitter-gated ion-channel transmembrane" evidence="17">
    <location>
        <begin position="252"/>
        <end position="397"/>
    </location>
</feature>
<evidence type="ECO:0000256" key="3">
    <source>
        <dbReference type="ARBA" id="ARBA00022692"/>
    </source>
</evidence>
<dbReference type="CDD" id="cd19007">
    <property type="entry name" value="LGIC_ECD_GABAR_GRD-like"/>
    <property type="match status" value="1"/>
</dbReference>
<name>A0A067RTX5_ZOONE</name>
<keyword evidence="13 15" id="KW-0407">Ion channel</keyword>
<keyword evidence="10" id="KW-0325">Glycoprotein</keyword>
<dbReference type="Gene3D" id="2.70.170.10">
    <property type="entry name" value="Neurotransmitter-gated ion-channel ligand-binding domain"/>
    <property type="match status" value="1"/>
</dbReference>
<feature type="domain" description="Neurotransmitter-gated ion-channel ligand-binding" evidence="16">
    <location>
        <begin position="39"/>
        <end position="244"/>
    </location>
</feature>
<dbReference type="SUPFAM" id="SSF63712">
    <property type="entry name" value="Nicotinic receptor ligand binding domain-like"/>
    <property type="match status" value="1"/>
</dbReference>
<evidence type="ECO:0000256" key="15">
    <source>
        <dbReference type="RuleBase" id="RU000687"/>
    </source>
</evidence>
<evidence type="ECO:0000256" key="12">
    <source>
        <dbReference type="ARBA" id="ARBA00023257"/>
    </source>
</evidence>
<keyword evidence="1 15" id="KW-0813">Transport</keyword>
<dbReference type="Pfam" id="PF02932">
    <property type="entry name" value="Neur_chan_memb"/>
    <property type="match status" value="1"/>
</dbReference>
<organism evidence="18 19">
    <name type="scientific">Zootermopsis nevadensis</name>
    <name type="common">Dampwood termite</name>
    <dbReference type="NCBI Taxonomy" id="136037"/>
    <lineage>
        <taxon>Eukaryota</taxon>
        <taxon>Metazoa</taxon>
        <taxon>Ecdysozoa</taxon>
        <taxon>Arthropoda</taxon>
        <taxon>Hexapoda</taxon>
        <taxon>Insecta</taxon>
        <taxon>Pterygota</taxon>
        <taxon>Neoptera</taxon>
        <taxon>Polyneoptera</taxon>
        <taxon>Dictyoptera</taxon>
        <taxon>Blattodea</taxon>
        <taxon>Blattoidea</taxon>
        <taxon>Termitoidae</taxon>
        <taxon>Termopsidae</taxon>
        <taxon>Zootermopsis</taxon>
    </lineage>
</organism>
<evidence type="ECO:0000259" key="17">
    <source>
        <dbReference type="Pfam" id="PF02932"/>
    </source>
</evidence>
<evidence type="ECO:0000256" key="11">
    <source>
        <dbReference type="ARBA" id="ARBA00023214"/>
    </source>
</evidence>
<evidence type="ECO:0000313" key="18">
    <source>
        <dbReference type="EMBL" id="KDR24265.1"/>
    </source>
</evidence>
<keyword evidence="5 15" id="KW-1133">Transmembrane helix</keyword>
<evidence type="ECO:0000256" key="2">
    <source>
        <dbReference type="ARBA" id="ARBA00022475"/>
    </source>
</evidence>
<evidence type="ECO:0000256" key="13">
    <source>
        <dbReference type="ARBA" id="ARBA00023303"/>
    </source>
</evidence>
<dbReference type="PRINTS" id="PR00253">
    <property type="entry name" value="GABAARECEPTR"/>
</dbReference>
<dbReference type="InterPro" id="IPR038050">
    <property type="entry name" value="Neuro_actylchol_rec"/>
</dbReference>
<dbReference type="InterPro" id="IPR036719">
    <property type="entry name" value="Neuro-gated_channel_TM_sf"/>
</dbReference>
<dbReference type="PANTHER" id="PTHR18945">
    <property type="entry name" value="NEUROTRANSMITTER GATED ION CHANNEL"/>
    <property type="match status" value="1"/>
</dbReference>
<comment type="caution">
    <text evidence="15">Lacks conserved residue(s) required for the propagation of feature annotation.</text>
</comment>
<dbReference type="eggNOG" id="KOG3642">
    <property type="taxonomic scope" value="Eukaryota"/>
</dbReference>
<evidence type="ECO:0000256" key="10">
    <source>
        <dbReference type="ARBA" id="ARBA00023180"/>
    </source>
</evidence>
<evidence type="ECO:0000256" key="7">
    <source>
        <dbReference type="ARBA" id="ARBA00023065"/>
    </source>
</evidence>
<dbReference type="AlphaFoldDB" id="A0A067RTX5"/>
<keyword evidence="7 15" id="KW-0406">Ion transport</keyword>
<dbReference type="InterPro" id="IPR006201">
    <property type="entry name" value="Neur_channel"/>
</dbReference>
<dbReference type="InterPro" id="IPR006202">
    <property type="entry name" value="Neur_chan_lig-bd"/>
</dbReference>
<dbReference type="EMBL" id="KK852422">
    <property type="protein sequence ID" value="KDR24265.1"/>
    <property type="molecule type" value="Genomic_DNA"/>
</dbReference>
<protein>
    <submittedName>
        <fullName evidence="18">Gamma-aminobutyric acid receptor subunit alpha-4</fullName>
    </submittedName>
</protein>
<dbReference type="FunFam" id="2.70.170.10:FF:000003">
    <property type="entry name" value="Putative gamma-aminobutyric acid receptor subunit gamma-2"/>
    <property type="match status" value="1"/>
</dbReference>
<dbReference type="PROSITE" id="PS00236">
    <property type="entry name" value="NEUROTR_ION_CHANNEL"/>
    <property type="match status" value="1"/>
</dbReference>
<keyword evidence="4 15" id="KW-0732">Signal</keyword>
<feature type="chain" id="PRO_5022272739" evidence="15">
    <location>
        <begin position="25"/>
        <end position="607"/>
    </location>
</feature>
<dbReference type="Gene3D" id="1.20.58.390">
    <property type="entry name" value="Neurotransmitter-gated ion-channel transmembrane domain"/>
    <property type="match status" value="1"/>
</dbReference>
<dbReference type="InterPro" id="IPR018000">
    <property type="entry name" value="Neurotransmitter_ion_chnl_CS"/>
</dbReference>
<reference evidence="18 19" key="1">
    <citation type="journal article" date="2014" name="Nat. Commun.">
        <title>Molecular traces of alternative social organization in a termite genome.</title>
        <authorList>
            <person name="Terrapon N."/>
            <person name="Li C."/>
            <person name="Robertson H.M."/>
            <person name="Ji L."/>
            <person name="Meng X."/>
            <person name="Booth W."/>
            <person name="Chen Z."/>
            <person name="Childers C.P."/>
            <person name="Glastad K.M."/>
            <person name="Gokhale K."/>
            <person name="Gowin J."/>
            <person name="Gronenberg W."/>
            <person name="Hermansen R.A."/>
            <person name="Hu H."/>
            <person name="Hunt B.G."/>
            <person name="Huylmans A.K."/>
            <person name="Khalil S.M."/>
            <person name="Mitchell R.D."/>
            <person name="Munoz-Torres M.C."/>
            <person name="Mustard J.A."/>
            <person name="Pan H."/>
            <person name="Reese J.T."/>
            <person name="Scharf M.E."/>
            <person name="Sun F."/>
            <person name="Vogel H."/>
            <person name="Xiao J."/>
            <person name="Yang W."/>
            <person name="Yang Z."/>
            <person name="Yang Z."/>
            <person name="Zhou J."/>
            <person name="Zhu J."/>
            <person name="Brent C.S."/>
            <person name="Elsik C.G."/>
            <person name="Goodisman M.A."/>
            <person name="Liberles D.A."/>
            <person name="Roe R.M."/>
            <person name="Vargo E.L."/>
            <person name="Vilcinskas A."/>
            <person name="Wang J."/>
            <person name="Bornberg-Bauer E."/>
            <person name="Korb J."/>
            <person name="Zhang G."/>
            <person name="Liebig J."/>
        </authorList>
    </citation>
    <scope>NUCLEOTIDE SEQUENCE [LARGE SCALE GENOMIC DNA]</scope>
    <source>
        <tissue evidence="18">Whole organism</tissue>
    </source>
</reference>
<dbReference type="Pfam" id="PF02931">
    <property type="entry name" value="Neur_chan_LBD"/>
    <property type="match status" value="1"/>
</dbReference>
<accession>A0A067RTX5</accession>
<dbReference type="InterPro" id="IPR006029">
    <property type="entry name" value="Neurotrans-gated_channel_TM"/>
</dbReference>
<keyword evidence="9" id="KW-1015">Disulfide bond</keyword>
<evidence type="ECO:0000256" key="9">
    <source>
        <dbReference type="ARBA" id="ARBA00023157"/>
    </source>
</evidence>
<evidence type="ECO:0000256" key="1">
    <source>
        <dbReference type="ARBA" id="ARBA00022448"/>
    </source>
</evidence>
<evidence type="ECO:0000256" key="6">
    <source>
        <dbReference type="ARBA" id="ARBA00023018"/>
    </source>
</evidence>
<keyword evidence="18" id="KW-0675">Receptor</keyword>
<dbReference type="InParanoid" id="A0A067RTX5"/>
<dbReference type="OrthoDB" id="203862at2759"/>
<dbReference type="PRINTS" id="PR00252">
    <property type="entry name" value="NRIONCHANNEL"/>
</dbReference>
<dbReference type="GO" id="GO:0004888">
    <property type="term" value="F:transmembrane signaling receptor activity"/>
    <property type="evidence" value="ECO:0007669"/>
    <property type="project" value="InterPro"/>
</dbReference>